<proteinExistence type="predicted"/>
<dbReference type="AlphaFoldDB" id="A0A7E4WCE3"/>
<protein>
    <submittedName>
        <fullName evidence="7">Plastocyanin-like domain-containing protein</fullName>
    </submittedName>
</protein>
<dbReference type="GO" id="GO:0016491">
    <property type="term" value="F:oxidoreductase activity"/>
    <property type="evidence" value="ECO:0007669"/>
    <property type="project" value="UniProtKB-KW"/>
</dbReference>
<evidence type="ECO:0000256" key="2">
    <source>
        <dbReference type="ARBA" id="ARBA00023002"/>
    </source>
</evidence>
<dbReference type="InterPro" id="IPR045087">
    <property type="entry name" value="Cu-oxidase_fam"/>
</dbReference>
<name>A0A7E4WCE3_PANRE</name>
<dbReference type="SUPFAM" id="SSF47954">
    <property type="entry name" value="Cyclin-like"/>
    <property type="match status" value="1"/>
</dbReference>
<keyword evidence="2" id="KW-0560">Oxidoreductase</keyword>
<dbReference type="InterPro" id="IPR011706">
    <property type="entry name" value="Cu-oxidase_C"/>
</dbReference>
<dbReference type="Gene3D" id="2.60.40.420">
    <property type="entry name" value="Cupredoxins - blue copper proteins"/>
    <property type="match status" value="2"/>
</dbReference>
<reference evidence="6" key="1">
    <citation type="journal article" date="2013" name="Genetics">
        <title>The draft genome and transcriptome of Panagrellus redivivus are shaped by the harsh demands of a free-living lifestyle.</title>
        <authorList>
            <person name="Srinivasan J."/>
            <person name="Dillman A.R."/>
            <person name="Macchietto M.G."/>
            <person name="Heikkinen L."/>
            <person name="Lakso M."/>
            <person name="Fracchia K.M."/>
            <person name="Antoshechkin I."/>
            <person name="Mortazavi A."/>
            <person name="Wong G."/>
            <person name="Sternberg P.W."/>
        </authorList>
    </citation>
    <scope>NUCLEOTIDE SEQUENCE [LARGE SCALE GENOMIC DNA]</scope>
    <source>
        <strain evidence="6">MT8872</strain>
    </source>
</reference>
<dbReference type="Pfam" id="PF07731">
    <property type="entry name" value="Cu-oxidase_2"/>
    <property type="match status" value="1"/>
</dbReference>
<evidence type="ECO:0000256" key="3">
    <source>
        <dbReference type="ARBA" id="ARBA00023008"/>
    </source>
</evidence>
<dbReference type="InterPro" id="IPR008972">
    <property type="entry name" value="Cupredoxin"/>
</dbReference>
<keyword evidence="1" id="KW-0479">Metal-binding</keyword>
<dbReference type="GO" id="GO:0005886">
    <property type="term" value="C:plasma membrane"/>
    <property type="evidence" value="ECO:0007669"/>
    <property type="project" value="TreeGrafter"/>
</dbReference>
<dbReference type="PROSITE" id="PS00080">
    <property type="entry name" value="MULTICOPPER_OXIDASE2"/>
    <property type="match status" value="1"/>
</dbReference>
<dbReference type="PANTHER" id="PTHR11709">
    <property type="entry name" value="MULTI-COPPER OXIDASE"/>
    <property type="match status" value="1"/>
</dbReference>
<dbReference type="InterPro" id="IPR001117">
    <property type="entry name" value="Cu-oxidase_2nd"/>
</dbReference>
<dbReference type="Gene3D" id="1.10.472.10">
    <property type="entry name" value="Cyclin-like"/>
    <property type="match status" value="1"/>
</dbReference>
<feature type="domain" description="Plastocyanin-like" evidence="5">
    <location>
        <begin position="444"/>
        <end position="582"/>
    </location>
</feature>
<evidence type="ECO:0000259" key="4">
    <source>
        <dbReference type="Pfam" id="PF00394"/>
    </source>
</evidence>
<dbReference type="GO" id="GO:0006826">
    <property type="term" value="P:iron ion transport"/>
    <property type="evidence" value="ECO:0007669"/>
    <property type="project" value="TreeGrafter"/>
</dbReference>
<keyword evidence="6" id="KW-1185">Reference proteome</keyword>
<organism evidence="6 7">
    <name type="scientific">Panagrellus redivivus</name>
    <name type="common">Microworm</name>
    <dbReference type="NCBI Taxonomy" id="6233"/>
    <lineage>
        <taxon>Eukaryota</taxon>
        <taxon>Metazoa</taxon>
        <taxon>Ecdysozoa</taxon>
        <taxon>Nematoda</taxon>
        <taxon>Chromadorea</taxon>
        <taxon>Rhabditida</taxon>
        <taxon>Tylenchina</taxon>
        <taxon>Panagrolaimomorpha</taxon>
        <taxon>Panagrolaimoidea</taxon>
        <taxon>Panagrolaimidae</taxon>
        <taxon>Panagrellus</taxon>
    </lineage>
</organism>
<dbReference type="WBParaSite" id="Pan_g960.t2">
    <property type="protein sequence ID" value="Pan_g960.t2"/>
    <property type="gene ID" value="Pan_g960"/>
</dbReference>
<dbReference type="Pfam" id="PF00394">
    <property type="entry name" value="Cu-oxidase"/>
    <property type="match status" value="1"/>
</dbReference>
<dbReference type="InterPro" id="IPR002355">
    <property type="entry name" value="Cu_oxidase_Cu_BS"/>
</dbReference>
<dbReference type="SUPFAM" id="SSF49503">
    <property type="entry name" value="Cupredoxins"/>
    <property type="match status" value="2"/>
</dbReference>
<dbReference type="CDD" id="cd04205">
    <property type="entry name" value="CuRO_2_LCC_like"/>
    <property type="match status" value="1"/>
</dbReference>
<dbReference type="InterPro" id="IPR036915">
    <property type="entry name" value="Cyclin-like_sf"/>
</dbReference>
<sequence length="620" mass="71713">MIKTQRHREIYTHMIELGVRLEVKSETTCTAIIYFYRLSERYPRMMKNYDLFSVARACMCAAGVREQDTSRTAAEDVLNVSLKILKPHLLPVKIADERAAGRLKDFDETRKTLVSPGWHFTGAPKVHPELFRQLNTLRDLYPALFEEYEMERLCTMVVQDMYVCPSFIWKTKGEVVATMAIHFVLKLIAPEIKTSDFLKHVCPDMRRSKMRKLSREHVRFRIINGGGANMLMLTIDDHKFTLVAADGRSILPIESDMLIIAPGERYDVIITGLEKPERKEYPIILETMEHYNKTGYKIEPYYGLAKLVYEDVEAKSGEKLNPDFKHRTRCSPESPCLVLNCPFKQFPKEYNFTCKYAIDFKSTNKPDDQELLLNSGEFQSKFDEHFINTHYDSHMNGWMYKAPRGMPYFHKQNLDTITKSCDRSKCPPDSDNRFDDNCFCFFHLNIELGSIVQLTLYNMGYGGGYTNGYAHPFHLHGTHFHLLKMGFPEYNETNFLKQSNQDIDCNHTSHCNEKQWRNSTWLNGRVPEIDTINTPVRDTVMIPMGGYIVIRFRATNPGWWYAHCHLMLHQMAGMAFALRVGEHEQMPIPPDGFPGSCGDYIAPGLGDDFRAKWGIPEVSF</sequence>
<evidence type="ECO:0000313" key="6">
    <source>
        <dbReference type="Proteomes" id="UP000492821"/>
    </source>
</evidence>
<feature type="domain" description="Plastocyanin-like" evidence="4">
    <location>
        <begin position="215"/>
        <end position="289"/>
    </location>
</feature>
<reference evidence="7" key="2">
    <citation type="submission" date="2020-10" db="UniProtKB">
        <authorList>
            <consortium name="WormBaseParasite"/>
        </authorList>
    </citation>
    <scope>IDENTIFICATION</scope>
</reference>
<dbReference type="Proteomes" id="UP000492821">
    <property type="component" value="Unassembled WGS sequence"/>
</dbReference>
<accession>A0A7E4WCE3</accession>
<dbReference type="PANTHER" id="PTHR11709:SF394">
    <property type="entry name" value="FI03373P-RELATED"/>
    <property type="match status" value="1"/>
</dbReference>
<evidence type="ECO:0000313" key="7">
    <source>
        <dbReference type="WBParaSite" id="Pan_g960.t2"/>
    </source>
</evidence>
<dbReference type="CDD" id="cd13905">
    <property type="entry name" value="CuRO_3_tcLLC2_insect_like"/>
    <property type="match status" value="1"/>
</dbReference>
<evidence type="ECO:0000259" key="5">
    <source>
        <dbReference type="Pfam" id="PF07731"/>
    </source>
</evidence>
<dbReference type="GO" id="GO:0005507">
    <property type="term" value="F:copper ion binding"/>
    <property type="evidence" value="ECO:0007669"/>
    <property type="project" value="InterPro"/>
</dbReference>
<keyword evidence="3" id="KW-0186">Copper</keyword>
<evidence type="ECO:0000256" key="1">
    <source>
        <dbReference type="ARBA" id="ARBA00022723"/>
    </source>
</evidence>